<dbReference type="EMBL" id="NIBG01000011">
    <property type="protein sequence ID" value="PAB58843.1"/>
    <property type="molecule type" value="Genomic_DNA"/>
</dbReference>
<organism evidence="1 2">
    <name type="scientific">Anaeromicrobium sediminis</name>
    <dbReference type="NCBI Taxonomy" id="1478221"/>
    <lineage>
        <taxon>Bacteria</taxon>
        <taxon>Bacillati</taxon>
        <taxon>Bacillota</taxon>
        <taxon>Clostridia</taxon>
        <taxon>Peptostreptococcales</taxon>
        <taxon>Thermotaleaceae</taxon>
        <taxon>Anaeromicrobium</taxon>
    </lineage>
</organism>
<comment type="caution">
    <text evidence="1">The sequence shown here is derived from an EMBL/GenBank/DDBJ whole genome shotgun (WGS) entry which is preliminary data.</text>
</comment>
<dbReference type="Proteomes" id="UP000216024">
    <property type="component" value="Unassembled WGS sequence"/>
</dbReference>
<sequence length="65" mass="7230">MDIGIKDSIVAIVTTDRNSISNYCSVPIFYADTKEQKESLAVNLSKITMSAIHDLENGCFVLIRH</sequence>
<evidence type="ECO:0000313" key="2">
    <source>
        <dbReference type="Proteomes" id="UP000216024"/>
    </source>
</evidence>
<dbReference type="RefSeq" id="WP_095134197.1">
    <property type="nucleotide sequence ID" value="NZ_NIBG01000011.1"/>
</dbReference>
<proteinExistence type="predicted"/>
<reference evidence="1 2" key="1">
    <citation type="submission" date="2017-06" db="EMBL/GenBank/DDBJ databases">
        <title>Draft genome sequence of anaerobic fermentative bacterium Anaeromicrobium sediminis DY2726D isolated from West Pacific Ocean sediments.</title>
        <authorList>
            <person name="Zeng X."/>
        </authorList>
    </citation>
    <scope>NUCLEOTIDE SEQUENCE [LARGE SCALE GENOMIC DNA]</scope>
    <source>
        <strain evidence="1 2">DY2726D</strain>
    </source>
</reference>
<dbReference type="AlphaFoldDB" id="A0A267MJ71"/>
<accession>A0A267MJ71</accession>
<dbReference type="Pfam" id="PF21835">
    <property type="entry name" value="YIEGIA_cap"/>
    <property type="match status" value="1"/>
</dbReference>
<evidence type="ECO:0000313" key="1">
    <source>
        <dbReference type="EMBL" id="PAB58843.1"/>
    </source>
</evidence>
<dbReference type="InterPro" id="IPR054055">
    <property type="entry name" value="YpzH"/>
</dbReference>
<protein>
    <submittedName>
        <fullName evidence="1">Uncharacterized protein</fullName>
    </submittedName>
</protein>
<keyword evidence="2" id="KW-1185">Reference proteome</keyword>
<name>A0A267MJ71_9FIRM</name>
<gene>
    <name evidence="1" type="ORF">CCE28_13190</name>
</gene>
<dbReference type="OrthoDB" id="1955035at2"/>